<evidence type="ECO:0000256" key="1">
    <source>
        <dbReference type="SAM" id="MobiDB-lite"/>
    </source>
</evidence>
<organism evidence="2">
    <name type="scientific">uncultured Segetibacter sp</name>
    <dbReference type="NCBI Taxonomy" id="481133"/>
    <lineage>
        <taxon>Bacteria</taxon>
        <taxon>Pseudomonadati</taxon>
        <taxon>Bacteroidota</taxon>
        <taxon>Chitinophagia</taxon>
        <taxon>Chitinophagales</taxon>
        <taxon>Chitinophagaceae</taxon>
        <taxon>Segetibacter</taxon>
        <taxon>environmental samples</taxon>
    </lineage>
</organism>
<proteinExistence type="predicted"/>
<dbReference type="EMBL" id="CADCVN010000207">
    <property type="protein sequence ID" value="CAA9473281.1"/>
    <property type="molecule type" value="Genomic_DNA"/>
</dbReference>
<dbReference type="AlphaFoldDB" id="A0A6J4RMQ4"/>
<evidence type="ECO:0000313" key="2">
    <source>
        <dbReference type="EMBL" id="CAA9473281.1"/>
    </source>
</evidence>
<protein>
    <submittedName>
        <fullName evidence="2">Uncharacterized protein</fullName>
    </submittedName>
</protein>
<sequence>MNPSPSARSQKLRNVKPPARLVEKERDERKGRVEEWGSDVLTAWRWKKKK</sequence>
<accession>A0A6J4RMQ4</accession>
<feature type="region of interest" description="Disordered" evidence="1">
    <location>
        <begin position="1"/>
        <end position="29"/>
    </location>
</feature>
<reference evidence="2" key="1">
    <citation type="submission" date="2020-02" db="EMBL/GenBank/DDBJ databases">
        <authorList>
            <person name="Meier V. D."/>
        </authorList>
    </citation>
    <scope>NUCLEOTIDE SEQUENCE</scope>
    <source>
        <strain evidence="2">AVDCRST_MAG96</strain>
    </source>
</reference>
<gene>
    <name evidence="2" type="ORF">AVDCRST_MAG96-544</name>
</gene>
<name>A0A6J4RMQ4_9BACT</name>